<dbReference type="EC" id="3.2.2.21" evidence="2"/>
<gene>
    <name evidence="6" type="ORF">WAK64_14585</name>
</gene>
<comment type="catalytic activity">
    <reaction evidence="1">
        <text>Hydrolysis of alkylated DNA, releasing 3-methyladenine, 3-methylguanine, 7-methylguanine and 7-methyladenine.</text>
        <dbReference type="EC" id="3.2.2.21"/>
    </reaction>
</comment>
<dbReference type="InterPro" id="IPR003265">
    <property type="entry name" value="HhH-GPD_domain"/>
</dbReference>
<evidence type="ECO:0000259" key="5">
    <source>
        <dbReference type="SMART" id="SM00478"/>
    </source>
</evidence>
<name>A0ABU8HFX3_9BACI</name>
<dbReference type="CDD" id="cd00056">
    <property type="entry name" value="ENDO3c"/>
    <property type="match status" value="1"/>
</dbReference>
<dbReference type="SMART" id="SM00478">
    <property type="entry name" value="ENDO3c"/>
    <property type="match status" value="1"/>
</dbReference>
<keyword evidence="3" id="KW-0227">DNA damage</keyword>
<evidence type="ECO:0000313" key="7">
    <source>
        <dbReference type="Proteomes" id="UP001312865"/>
    </source>
</evidence>
<accession>A0ABU8HFX3</accession>
<dbReference type="PANTHER" id="PTHR43003:SF5">
    <property type="entry name" value="DNA-3-METHYLADENINE GLYCOSYLASE"/>
    <property type="match status" value="1"/>
</dbReference>
<reference evidence="6 7" key="1">
    <citation type="journal article" date="2018" name="J. Microbiol.">
        <title>Bacillus spongiae sp. nov., isolated from sponge of Jeju Island.</title>
        <authorList>
            <person name="Lee G.E."/>
            <person name="Im W.T."/>
            <person name="Park J.S."/>
        </authorList>
    </citation>
    <scope>NUCLEOTIDE SEQUENCE [LARGE SCALE GENOMIC DNA]</scope>
    <source>
        <strain evidence="6 7">135PIL107-10</strain>
    </source>
</reference>
<evidence type="ECO:0000256" key="4">
    <source>
        <dbReference type="ARBA" id="ARBA00023204"/>
    </source>
</evidence>
<proteinExistence type="predicted"/>
<protein>
    <recommendedName>
        <fullName evidence="2">DNA-3-methyladenine glycosylase II</fullName>
        <ecNumber evidence="2">3.2.2.21</ecNumber>
    </recommendedName>
</protein>
<comment type="caution">
    <text evidence="6">The sequence shown here is derived from an EMBL/GenBank/DDBJ whole genome shotgun (WGS) entry which is preliminary data.</text>
</comment>
<organism evidence="6 7">
    <name type="scientific">Bacillus spongiae</name>
    <dbReference type="NCBI Taxonomy" id="2683610"/>
    <lineage>
        <taxon>Bacteria</taxon>
        <taxon>Bacillati</taxon>
        <taxon>Bacillota</taxon>
        <taxon>Bacilli</taxon>
        <taxon>Bacillales</taxon>
        <taxon>Bacillaceae</taxon>
        <taxon>Bacillus</taxon>
    </lineage>
</organism>
<dbReference type="PANTHER" id="PTHR43003">
    <property type="entry name" value="DNA-3-METHYLADENINE GLYCOSYLASE"/>
    <property type="match status" value="1"/>
</dbReference>
<evidence type="ECO:0000256" key="1">
    <source>
        <dbReference type="ARBA" id="ARBA00000086"/>
    </source>
</evidence>
<keyword evidence="4" id="KW-0234">DNA repair</keyword>
<dbReference type="Gene3D" id="1.10.1670.40">
    <property type="match status" value="1"/>
</dbReference>
<sequence>MNRVVTKLFEYGQTEIEYLKKQDENLGRAIDRLGKVEREIIPDLFSALVYAIVGQLVSVKVAHTVWDRMQVRLGDITPKNISSHSVNDIQNCGMTMKKAACIHSIAHAIKAGEWDIEALRDLPDDEVIRLLTMLNGIGRWTAEMLLINSMERQDVVSWGDMAIRRGMMKLYNLSDLSKAEFEQYRQTYSPFGSVASIYLWAISFD</sequence>
<feature type="domain" description="HhH-GPD" evidence="5">
    <location>
        <begin position="53"/>
        <end position="202"/>
    </location>
</feature>
<dbReference type="EMBL" id="JBBAXC010000012">
    <property type="protein sequence ID" value="MEI5908283.1"/>
    <property type="molecule type" value="Genomic_DNA"/>
</dbReference>
<keyword evidence="7" id="KW-1185">Reference proteome</keyword>
<evidence type="ECO:0000256" key="2">
    <source>
        <dbReference type="ARBA" id="ARBA00012000"/>
    </source>
</evidence>
<dbReference type="SUPFAM" id="SSF48150">
    <property type="entry name" value="DNA-glycosylase"/>
    <property type="match status" value="1"/>
</dbReference>
<dbReference type="InterPro" id="IPR051912">
    <property type="entry name" value="Alkylbase_DNA_Glycosylase/TA"/>
</dbReference>
<dbReference type="InterPro" id="IPR011257">
    <property type="entry name" value="DNA_glycosylase"/>
</dbReference>
<dbReference type="Proteomes" id="UP001312865">
    <property type="component" value="Unassembled WGS sequence"/>
</dbReference>
<dbReference type="Pfam" id="PF00730">
    <property type="entry name" value="HhH-GPD"/>
    <property type="match status" value="1"/>
</dbReference>
<evidence type="ECO:0000256" key="3">
    <source>
        <dbReference type="ARBA" id="ARBA00022763"/>
    </source>
</evidence>
<dbReference type="Gene3D" id="1.10.340.30">
    <property type="entry name" value="Hypothetical protein, domain 2"/>
    <property type="match status" value="1"/>
</dbReference>
<dbReference type="RefSeq" id="WP_336587730.1">
    <property type="nucleotide sequence ID" value="NZ_JBBAXC010000012.1"/>
</dbReference>
<evidence type="ECO:0000313" key="6">
    <source>
        <dbReference type="EMBL" id="MEI5908283.1"/>
    </source>
</evidence>